<name>A0A0L9V9P7_PHAAN</name>
<gene>
    <name evidence="2" type="ORF">LR48_Vigan09g002300</name>
</gene>
<dbReference type="EMBL" id="CM003379">
    <property type="protein sequence ID" value="KOM51364.1"/>
    <property type="molecule type" value="Genomic_DNA"/>
</dbReference>
<organism evidence="2 3">
    <name type="scientific">Phaseolus angularis</name>
    <name type="common">Azuki bean</name>
    <name type="synonym">Vigna angularis</name>
    <dbReference type="NCBI Taxonomy" id="3914"/>
    <lineage>
        <taxon>Eukaryota</taxon>
        <taxon>Viridiplantae</taxon>
        <taxon>Streptophyta</taxon>
        <taxon>Embryophyta</taxon>
        <taxon>Tracheophyta</taxon>
        <taxon>Spermatophyta</taxon>
        <taxon>Magnoliopsida</taxon>
        <taxon>eudicotyledons</taxon>
        <taxon>Gunneridae</taxon>
        <taxon>Pentapetalae</taxon>
        <taxon>rosids</taxon>
        <taxon>fabids</taxon>
        <taxon>Fabales</taxon>
        <taxon>Fabaceae</taxon>
        <taxon>Papilionoideae</taxon>
        <taxon>50 kb inversion clade</taxon>
        <taxon>NPAAA clade</taxon>
        <taxon>indigoferoid/millettioid clade</taxon>
        <taxon>Phaseoleae</taxon>
        <taxon>Vigna</taxon>
    </lineage>
</organism>
<sequence length="305" mass="34115">MRRVVRREELFDMGLKDQENIGSSRKDCQIKKLSDHQGRTVGFRLGEDCWILAGRGLSDLHKRGLPDQEVIKKGREENICGEEDKDENCDGDISVTAAEKVAKAVVFTAVEKVAKVFVFSGHSVVSCGVNVKTVKTRKKRQGGGENASNWEQKEEDATNNNGARKGEETPIFSWVKREELITYEGIDTQDQTTRAANAFKVQNTKGSTKAHPNKIVEGNRRSSICENWTTITQMGSVEILHESLQVEGAVAKSVVATTADEVKVEIRRTSQNWAKRIQEEWKSLEENLPPPKPPDLNWRAALITV</sequence>
<evidence type="ECO:0000313" key="2">
    <source>
        <dbReference type="EMBL" id="KOM51364.1"/>
    </source>
</evidence>
<dbReference type="Proteomes" id="UP000053144">
    <property type="component" value="Chromosome 9"/>
</dbReference>
<evidence type="ECO:0000256" key="1">
    <source>
        <dbReference type="SAM" id="MobiDB-lite"/>
    </source>
</evidence>
<proteinExistence type="predicted"/>
<reference evidence="3" key="1">
    <citation type="journal article" date="2015" name="Proc. Natl. Acad. Sci. U.S.A.">
        <title>Genome sequencing of adzuki bean (Vigna angularis) provides insight into high starch and low fat accumulation and domestication.</title>
        <authorList>
            <person name="Yang K."/>
            <person name="Tian Z."/>
            <person name="Chen C."/>
            <person name="Luo L."/>
            <person name="Zhao B."/>
            <person name="Wang Z."/>
            <person name="Yu L."/>
            <person name="Li Y."/>
            <person name="Sun Y."/>
            <person name="Li W."/>
            <person name="Chen Y."/>
            <person name="Li Y."/>
            <person name="Zhang Y."/>
            <person name="Ai D."/>
            <person name="Zhao J."/>
            <person name="Shang C."/>
            <person name="Ma Y."/>
            <person name="Wu B."/>
            <person name="Wang M."/>
            <person name="Gao L."/>
            <person name="Sun D."/>
            <person name="Zhang P."/>
            <person name="Guo F."/>
            <person name="Wang W."/>
            <person name="Li Y."/>
            <person name="Wang J."/>
            <person name="Varshney R.K."/>
            <person name="Wang J."/>
            <person name="Ling H.Q."/>
            <person name="Wan P."/>
        </authorList>
    </citation>
    <scope>NUCLEOTIDE SEQUENCE</scope>
    <source>
        <strain evidence="3">cv. Jingnong 6</strain>
    </source>
</reference>
<dbReference type="AlphaFoldDB" id="A0A0L9V9P7"/>
<protein>
    <submittedName>
        <fullName evidence="2">Uncharacterized protein</fullName>
    </submittedName>
</protein>
<accession>A0A0L9V9P7</accession>
<dbReference type="Gramene" id="KOM51364">
    <property type="protein sequence ID" value="KOM51364"/>
    <property type="gene ID" value="LR48_Vigan09g002300"/>
</dbReference>
<evidence type="ECO:0000313" key="3">
    <source>
        <dbReference type="Proteomes" id="UP000053144"/>
    </source>
</evidence>
<feature type="region of interest" description="Disordered" evidence="1">
    <location>
        <begin position="135"/>
        <end position="168"/>
    </location>
</feature>